<dbReference type="RefSeq" id="WP_145270584.1">
    <property type="nucleotide sequence ID" value="NZ_CP036426.1"/>
</dbReference>
<dbReference type="Proteomes" id="UP000317835">
    <property type="component" value="Chromosome"/>
</dbReference>
<dbReference type="Pfam" id="PF01042">
    <property type="entry name" value="Ribonuc_L-PSP"/>
    <property type="match status" value="1"/>
</dbReference>
<dbReference type="EMBL" id="CP036426">
    <property type="protein sequence ID" value="QDV35170.1"/>
    <property type="molecule type" value="Genomic_DNA"/>
</dbReference>
<dbReference type="Gene3D" id="3.30.1330.40">
    <property type="entry name" value="RutC-like"/>
    <property type="match status" value="1"/>
</dbReference>
<proteinExistence type="predicted"/>
<organism evidence="1 2">
    <name type="scientific">Tautonia plasticadhaerens</name>
    <dbReference type="NCBI Taxonomy" id="2527974"/>
    <lineage>
        <taxon>Bacteria</taxon>
        <taxon>Pseudomonadati</taxon>
        <taxon>Planctomycetota</taxon>
        <taxon>Planctomycetia</taxon>
        <taxon>Isosphaerales</taxon>
        <taxon>Isosphaeraceae</taxon>
        <taxon>Tautonia</taxon>
    </lineage>
</organism>
<dbReference type="InterPro" id="IPR035959">
    <property type="entry name" value="RutC-like_sf"/>
</dbReference>
<evidence type="ECO:0000313" key="1">
    <source>
        <dbReference type="EMBL" id="QDV35170.1"/>
    </source>
</evidence>
<sequence>MGADARIQELKLELPPAPKPVATYVTALRQGDLLYVSGHGPLKADGTLITGKVGAELDLEAGRAAARQVGLAILATLKSHLGSLDKVTRLVKSLGLVNCTAEFAQQPQVINGYSDLMKEVFGDLGVGTRSAVGTNALPGNIAVEIEAIFQVAD</sequence>
<dbReference type="InterPro" id="IPR006175">
    <property type="entry name" value="YjgF/YER057c/UK114"/>
</dbReference>
<evidence type="ECO:0000313" key="2">
    <source>
        <dbReference type="Proteomes" id="UP000317835"/>
    </source>
</evidence>
<dbReference type="AlphaFoldDB" id="A0A518H2W8"/>
<dbReference type="OrthoDB" id="9806350at2"/>
<reference evidence="1 2" key="1">
    <citation type="submission" date="2019-02" db="EMBL/GenBank/DDBJ databases">
        <title>Deep-cultivation of Planctomycetes and their phenomic and genomic characterization uncovers novel biology.</title>
        <authorList>
            <person name="Wiegand S."/>
            <person name="Jogler M."/>
            <person name="Boedeker C."/>
            <person name="Pinto D."/>
            <person name="Vollmers J."/>
            <person name="Rivas-Marin E."/>
            <person name="Kohn T."/>
            <person name="Peeters S.H."/>
            <person name="Heuer A."/>
            <person name="Rast P."/>
            <person name="Oberbeckmann S."/>
            <person name="Bunk B."/>
            <person name="Jeske O."/>
            <person name="Meyerdierks A."/>
            <person name="Storesund J.E."/>
            <person name="Kallscheuer N."/>
            <person name="Luecker S."/>
            <person name="Lage O.M."/>
            <person name="Pohl T."/>
            <person name="Merkel B.J."/>
            <person name="Hornburger P."/>
            <person name="Mueller R.-W."/>
            <person name="Bruemmer F."/>
            <person name="Labrenz M."/>
            <person name="Spormann A.M."/>
            <person name="Op den Camp H."/>
            <person name="Overmann J."/>
            <person name="Amann R."/>
            <person name="Jetten M.S.M."/>
            <person name="Mascher T."/>
            <person name="Medema M.H."/>
            <person name="Devos D.P."/>
            <person name="Kaster A.-K."/>
            <person name="Ovreas L."/>
            <person name="Rohde M."/>
            <person name="Galperin M.Y."/>
            <person name="Jogler C."/>
        </authorList>
    </citation>
    <scope>NUCLEOTIDE SEQUENCE [LARGE SCALE GENOMIC DNA]</scope>
    <source>
        <strain evidence="1 2">ElP</strain>
    </source>
</reference>
<gene>
    <name evidence="1" type="ORF">ElP_30730</name>
</gene>
<dbReference type="KEGG" id="tpla:ElP_30730"/>
<dbReference type="PANTHER" id="PTHR43760">
    <property type="entry name" value="ENDORIBONUCLEASE-RELATED"/>
    <property type="match status" value="1"/>
</dbReference>
<accession>A0A518H2W8</accession>
<dbReference type="SUPFAM" id="SSF55298">
    <property type="entry name" value="YjgF-like"/>
    <property type="match status" value="1"/>
</dbReference>
<keyword evidence="2" id="KW-1185">Reference proteome</keyword>
<name>A0A518H2W8_9BACT</name>
<protein>
    <submittedName>
        <fullName evidence="1">Endoribonuclease L-PSP</fullName>
    </submittedName>
</protein>
<dbReference type="CDD" id="cd02199">
    <property type="entry name" value="YjgF_YER057c_UK114_like_1"/>
    <property type="match status" value="1"/>
</dbReference>
<dbReference type="InterPro" id="IPR013813">
    <property type="entry name" value="Endoribo_LPSP/chorism_mut-like"/>
</dbReference>
<dbReference type="PANTHER" id="PTHR43760:SF1">
    <property type="entry name" value="ENDORIBONUCLEASE L-PSP_CHORISMATE MUTASE-LIKE DOMAIN-CONTAINING PROTEIN"/>
    <property type="match status" value="1"/>
</dbReference>